<dbReference type="EMBL" id="JABBNU010000002">
    <property type="protein sequence ID" value="NMM47497.1"/>
    <property type="molecule type" value="Genomic_DNA"/>
</dbReference>
<accession>A0A848IT35</accession>
<keyword evidence="1" id="KW-0732">Signal</keyword>
<organism evidence="2 3">
    <name type="scientific">Marinigracilibium pacificum</name>
    <dbReference type="NCBI Taxonomy" id="2729599"/>
    <lineage>
        <taxon>Bacteria</taxon>
        <taxon>Pseudomonadati</taxon>
        <taxon>Bacteroidota</taxon>
        <taxon>Cytophagia</taxon>
        <taxon>Cytophagales</taxon>
        <taxon>Flammeovirgaceae</taxon>
        <taxon>Marinigracilibium</taxon>
    </lineage>
</organism>
<dbReference type="Proteomes" id="UP000559010">
    <property type="component" value="Unassembled WGS sequence"/>
</dbReference>
<feature type="signal peptide" evidence="1">
    <location>
        <begin position="1"/>
        <end position="21"/>
    </location>
</feature>
<evidence type="ECO:0000256" key="1">
    <source>
        <dbReference type="SAM" id="SignalP"/>
    </source>
</evidence>
<name>A0A848IT35_9BACT</name>
<keyword evidence="3" id="KW-1185">Reference proteome</keyword>
<dbReference type="PROSITE" id="PS51257">
    <property type="entry name" value="PROKAR_LIPOPROTEIN"/>
    <property type="match status" value="1"/>
</dbReference>
<dbReference type="AlphaFoldDB" id="A0A848IT35"/>
<gene>
    <name evidence="2" type="ORF">HH304_03735</name>
</gene>
<dbReference type="RefSeq" id="WP_169678119.1">
    <property type="nucleotide sequence ID" value="NZ_JABBNU010000002.1"/>
</dbReference>
<reference evidence="2 3" key="1">
    <citation type="submission" date="2020-04" db="EMBL/GenBank/DDBJ databases">
        <title>Flammeovirgaceae bacterium KN852 isolated from deep sea.</title>
        <authorList>
            <person name="Zhang D.-C."/>
        </authorList>
    </citation>
    <scope>NUCLEOTIDE SEQUENCE [LARGE SCALE GENOMIC DNA]</scope>
    <source>
        <strain evidence="2 3">KN852</strain>
    </source>
</reference>
<proteinExistence type="predicted"/>
<feature type="chain" id="PRO_5032746571" evidence="1">
    <location>
        <begin position="22"/>
        <end position="202"/>
    </location>
</feature>
<comment type="caution">
    <text evidence="2">The sequence shown here is derived from an EMBL/GenBank/DDBJ whole genome shotgun (WGS) entry which is preliminary data.</text>
</comment>
<protein>
    <submittedName>
        <fullName evidence="2">Uncharacterized protein</fullName>
    </submittedName>
</protein>
<sequence length="202" mass="23139">MKKLQLVILPLLFLWFTGCNEPVFIPDPSKPALPVYTEDGHNVAGAVINGQNWTSYVGGSYYNDIRMIYDQDSGRFAISIPGSFNNYNLNYQDDNNLVFVLYTNEITSIYDLKKLEGSVISLDNQNGFGIITSYDEIQYHGITNLKVKSQSGKLHINYVKDSYPRIISGTFGFDYTDMNDEVYSVYYGRFDFKVYQSDFSIY</sequence>
<evidence type="ECO:0000313" key="2">
    <source>
        <dbReference type="EMBL" id="NMM47497.1"/>
    </source>
</evidence>
<evidence type="ECO:0000313" key="3">
    <source>
        <dbReference type="Proteomes" id="UP000559010"/>
    </source>
</evidence>